<organism evidence="2 3">
    <name type="scientific">Vairimorpha necatrix</name>
    <dbReference type="NCBI Taxonomy" id="6039"/>
    <lineage>
        <taxon>Eukaryota</taxon>
        <taxon>Fungi</taxon>
        <taxon>Fungi incertae sedis</taxon>
        <taxon>Microsporidia</taxon>
        <taxon>Nosematidae</taxon>
        <taxon>Vairimorpha</taxon>
    </lineage>
</organism>
<evidence type="ECO:0000256" key="1">
    <source>
        <dbReference type="SAM" id="Phobius"/>
    </source>
</evidence>
<name>A0AAX4JE50_9MICR</name>
<accession>A0AAX4JE50</accession>
<dbReference type="RefSeq" id="XP_065330268.1">
    <property type="nucleotide sequence ID" value="XM_065474196.1"/>
</dbReference>
<keyword evidence="1" id="KW-0812">Transmembrane</keyword>
<keyword evidence="1" id="KW-0472">Membrane</keyword>
<evidence type="ECO:0000313" key="2">
    <source>
        <dbReference type="EMBL" id="WUR04123.1"/>
    </source>
</evidence>
<evidence type="ECO:0000313" key="3">
    <source>
        <dbReference type="Proteomes" id="UP001334084"/>
    </source>
</evidence>
<feature type="transmembrane region" description="Helical" evidence="1">
    <location>
        <begin position="318"/>
        <end position="337"/>
    </location>
</feature>
<protein>
    <submittedName>
        <fullName evidence="2">Leucine-rich repeat-containing protein</fullName>
    </submittedName>
</protein>
<dbReference type="Proteomes" id="UP001334084">
    <property type="component" value="Chromosome 7"/>
</dbReference>
<keyword evidence="3" id="KW-1185">Reference proteome</keyword>
<sequence>MRRISEKRKEIPEIVQNIKKIRENEILNLNTDILFTLRNYDKRIFFYSESNLFRTCKKFLKTKLEYSERIPFDLKIDFYKNLEILSLKNTNNVDLGYFNNKKLKTIELNKIENIKISTDIFVSQLRIINCIIEIDTFLKILKLENLKSLTLKNVKIYKKNEKFFKPEINTFCNSESTENENNNEKFIETHIFYDEIVNKKIFKSLQNSNLKKLVLLDTNIFFETVKKSEIFKELNFFKFNDRNQYMYFSFSYTIYSYLKTNLEEICIKNIEHLILTSSKVLYQEHDFTNIKQLDVSNINITSELVDIFRTKFIKTEKFTFYGCVFLGVSFTKFISAFREKISYLNLIDSELPMDSLSELRNSLKKCKVIFRDRKNLIL</sequence>
<dbReference type="AlphaFoldDB" id="A0AAX4JE50"/>
<dbReference type="KEGG" id="vnx:VNE69_07189"/>
<keyword evidence="1" id="KW-1133">Transmembrane helix</keyword>
<gene>
    <name evidence="2" type="ORF">VNE69_07189</name>
</gene>
<dbReference type="EMBL" id="CP142732">
    <property type="protein sequence ID" value="WUR04123.1"/>
    <property type="molecule type" value="Genomic_DNA"/>
</dbReference>
<proteinExistence type="predicted"/>
<dbReference type="GeneID" id="90541945"/>
<reference evidence="2" key="1">
    <citation type="journal article" date="2024" name="BMC Genomics">
        <title>Functional annotation of a divergent genome using sequence and structure-based similarity.</title>
        <authorList>
            <person name="Svedberg D."/>
            <person name="Winiger R.R."/>
            <person name="Berg A."/>
            <person name="Sharma H."/>
            <person name="Tellgren-Roth C."/>
            <person name="Debrunner-Vossbrinck B.A."/>
            <person name="Vossbrinck C.R."/>
            <person name="Barandun J."/>
        </authorList>
    </citation>
    <scope>NUCLEOTIDE SEQUENCE</scope>
    <source>
        <strain evidence="2">Illinois isolate</strain>
    </source>
</reference>